<dbReference type="Gene3D" id="3.10.310.70">
    <property type="match status" value="1"/>
</dbReference>
<dbReference type="Pfam" id="PF07969">
    <property type="entry name" value="Amidohydro_3"/>
    <property type="match status" value="1"/>
</dbReference>
<proteinExistence type="predicted"/>
<evidence type="ECO:0000313" key="3">
    <source>
        <dbReference type="EMBL" id="QPC44158.1"/>
    </source>
</evidence>
<keyword evidence="4" id="KW-1185">Reference proteome</keyword>
<accession>A0A7S8HDC2</accession>
<dbReference type="Gene3D" id="3.20.20.140">
    <property type="entry name" value="Metal-dependent hydrolases"/>
    <property type="match status" value="1"/>
</dbReference>
<dbReference type="PANTHER" id="PTHR22642:SF2">
    <property type="entry name" value="PROTEIN LONG AFTER FAR-RED 3"/>
    <property type="match status" value="1"/>
</dbReference>
<organism evidence="3 4">
    <name type="scientific">Kaustia mangrovi</name>
    <dbReference type="NCBI Taxonomy" id="2593653"/>
    <lineage>
        <taxon>Bacteria</taxon>
        <taxon>Pseudomonadati</taxon>
        <taxon>Pseudomonadota</taxon>
        <taxon>Alphaproteobacteria</taxon>
        <taxon>Hyphomicrobiales</taxon>
        <taxon>Parvibaculaceae</taxon>
        <taxon>Kaustia</taxon>
    </lineage>
</organism>
<dbReference type="InterPro" id="IPR032466">
    <property type="entry name" value="Metal_Hydrolase"/>
</dbReference>
<name>A0A7S8HDC2_9HYPH</name>
<evidence type="ECO:0000259" key="2">
    <source>
        <dbReference type="Pfam" id="PF07969"/>
    </source>
</evidence>
<dbReference type="InterPro" id="IPR033932">
    <property type="entry name" value="YtcJ-like"/>
</dbReference>
<keyword evidence="3" id="KW-0378">Hydrolase</keyword>
<dbReference type="GO" id="GO:0016810">
    <property type="term" value="F:hydrolase activity, acting on carbon-nitrogen (but not peptide) bonds"/>
    <property type="evidence" value="ECO:0007669"/>
    <property type="project" value="InterPro"/>
</dbReference>
<reference evidence="3 4" key="1">
    <citation type="submission" date="2020-06" db="EMBL/GenBank/DDBJ databases">
        <title>Genome sequence of 2 isolates from Red Sea Mangroves.</title>
        <authorList>
            <person name="Sefrji F."/>
            <person name="Michoud G."/>
            <person name="Merlino G."/>
            <person name="Daffonchio D."/>
        </authorList>
    </citation>
    <scope>NUCLEOTIDE SEQUENCE [LARGE SCALE GENOMIC DNA]</scope>
    <source>
        <strain evidence="3 4">R1DC25</strain>
    </source>
</reference>
<dbReference type="InterPro" id="IPR011059">
    <property type="entry name" value="Metal-dep_hydrolase_composite"/>
</dbReference>
<feature type="compositionally biased region" description="Gly residues" evidence="1">
    <location>
        <begin position="536"/>
        <end position="545"/>
    </location>
</feature>
<evidence type="ECO:0000313" key="4">
    <source>
        <dbReference type="Proteomes" id="UP000593594"/>
    </source>
</evidence>
<dbReference type="Proteomes" id="UP000593594">
    <property type="component" value="Chromosome"/>
</dbReference>
<protein>
    <submittedName>
        <fullName evidence="3">Amidohydrolase</fullName>
    </submittedName>
</protein>
<dbReference type="SUPFAM" id="SSF51338">
    <property type="entry name" value="Composite domain of metallo-dependent hydrolases"/>
    <property type="match status" value="1"/>
</dbReference>
<dbReference type="SUPFAM" id="SSF51556">
    <property type="entry name" value="Metallo-dependent hydrolases"/>
    <property type="match status" value="1"/>
</dbReference>
<evidence type="ECO:0000256" key="1">
    <source>
        <dbReference type="SAM" id="MobiDB-lite"/>
    </source>
</evidence>
<dbReference type="InterPro" id="IPR013108">
    <property type="entry name" value="Amidohydro_3"/>
</dbReference>
<dbReference type="EMBL" id="CP058214">
    <property type="protein sequence ID" value="QPC44158.1"/>
    <property type="molecule type" value="Genomic_DNA"/>
</dbReference>
<dbReference type="AlphaFoldDB" id="A0A7S8HDC2"/>
<feature type="domain" description="Amidohydrolase 3" evidence="2">
    <location>
        <begin position="55"/>
        <end position="541"/>
    </location>
</feature>
<feature type="region of interest" description="Disordered" evidence="1">
    <location>
        <begin position="525"/>
        <end position="545"/>
    </location>
</feature>
<sequence length="545" mass="58731">MSRISLFRAKKILTMDPNRPEATHVAVRDGLVLAVGGPDCAEGWGEAAVDDRYADKIMLPGLIEAHAHVMAGGIWRYPYVGHYDRTDPAGRVWPGIGSTDALVARLRELESAMEDDGRPLVAWGFDPNFVAGERLDRHHLDRVSEQRPVAILHSNVHLLTANSAALAGAGLDASSNIEGVMREADGTPSGELQEFAAMAPVLNATGLDFASLSNNGEAVRAYGEVARRCGVTTVADLLSGLHGEEVDMLIGVTGADGFPVRYVPIMNAMEGDPDREAERAVALRARSTDKLRLGRAKLFTDGAIQGFTAKLKAPGYYTGTDHGIWNMEPDHFRAAVMALHRHGVKTHIHTNGDAASEFAMDAFEAAMRAHPNVDHRHTLEHAQLANRAQFKRMRALGLTVNLFANHLYYFGDVHLTRTLGPDRAFRMDACADALDVFGGEFAIHSDAPVTPMAPLFTAWCAVNRLTAEGRRLGEAQRIPVQAALRCITLGAAHVLKLDDELGSIETGKRADFCLLDEDPLATPPDALKDIGVAGTVSGGQPTGET</sequence>
<dbReference type="KEGG" id="kmn:HW532_16525"/>
<dbReference type="Gene3D" id="2.30.40.10">
    <property type="entry name" value="Urease, subunit C, domain 1"/>
    <property type="match status" value="1"/>
</dbReference>
<gene>
    <name evidence="3" type="ORF">HW532_16525</name>
</gene>
<dbReference type="CDD" id="cd01300">
    <property type="entry name" value="YtcJ_like"/>
    <property type="match status" value="1"/>
</dbReference>
<dbReference type="PANTHER" id="PTHR22642">
    <property type="entry name" value="IMIDAZOLONEPROPIONASE"/>
    <property type="match status" value="1"/>
</dbReference>